<dbReference type="InterPro" id="IPR006463">
    <property type="entry name" value="MiaB_methiolase"/>
</dbReference>
<dbReference type="FunFam" id="3.40.50.12160:FF:000003">
    <property type="entry name" value="CDK5 regulatory subunit-associated protein 1"/>
    <property type="match status" value="1"/>
</dbReference>
<accession>A0A6A5BB82</accession>
<dbReference type="PROSITE" id="PS51449">
    <property type="entry name" value="MTTASE_N"/>
    <property type="match status" value="1"/>
</dbReference>
<dbReference type="Gene3D" id="3.40.50.12160">
    <property type="entry name" value="Methylthiotransferase, N-terminal domain"/>
    <property type="match status" value="1"/>
</dbReference>
<dbReference type="SMART" id="SM00729">
    <property type="entry name" value="Elp3"/>
    <property type="match status" value="1"/>
</dbReference>
<gene>
    <name evidence="13" type="ORF">FDP41_009652</name>
</gene>
<comment type="cofactor">
    <cofactor evidence="1">
        <name>[4Fe-4S] cluster</name>
        <dbReference type="ChEBI" id="CHEBI:49883"/>
    </cofactor>
</comment>
<evidence type="ECO:0000256" key="4">
    <source>
        <dbReference type="ARBA" id="ARBA00022691"/>
    </source>
</evidence>
<dbReference type="Proteomes" id="UP000444721">
    <property type="component" value="Unassembled WGS sequence"/>
</dbReference>
<evidence type="ECO:0000259" key="12">
    <source>
        <dbReference type="PROSITE" id="PS51918"/>
    </source>
</evidence>
<evidence type="ECO:0000256" key="8">
    <source>
        <dbReference type="ARBA" id="ARBA00023128"/>
    </source>
</evidence>
<keyword evidence="5" id="KW-0479">Metal-binding</keyword>
<dbReference type="InterPro" id="IPR058240">
    <property type="entry name" value="rSAM_sf"/>
</dbReference>
<keyword evidence="6" id="KW-0408">Iron</keyword>
<dbReference type="GO" id="GO:0005829">
    <property type="term" value="C:cytosol"/>
    <property type="evidence" value="ECO:0007669"/>
    <property type="project" value="TreeGrafter"/>
</dbReference>
<dbReference type="GO" id="GO:0080090">
    <property type="term" value="P:regulation of primary metabolic process"/>
    <property type="evidence" value="ECO:0007669"/>
    <property type="project" value="UniProtKB-ARBA"/>
</dbReference>
<dbReference type="PROSITE" id="PS01278">
    <property type="entry name" value="MTTASE_RADICAL"/>
    <property type="match status" value="1"/>
</dbReference>
<keyword evidence="14" id="KW-1185">Reference proteome</keyword>
<evidence type="ECO:0000256" key="7">
    <source>
        <dbReference type="ARBA" id="ARBA00023014"/>
    </source>
</evidence>
<dbReference type="Pfam" id="PF04055">
    <property type="entry name" value="Radical_SAM"/>
    <property type="match status" value="1"/>
</dbReference>
<dbReference type="GO" id="GO:0060255">
    <property type="term" value="P:regulation of macromolecule metabolic process"/>
    <property type="evidence" value="ECO:0007669"/>
    <property type="project" value="UniProtKB-ARBA"/>
</dbReference>
<evidence type="ECO:0000313" key="14">
    <source>
        <dbReference type="Proteomes" id="UP000444721"/>
    </source>
</evidence>
<evidence type="ECO:0000313" key="13">
    <source>
        <dbReference type="EMBL" id="KAF0971956.1"/>
    </source>
</evidence>
<dbReference type="InterPro" id="IPR038135">
    <property type="entry name" value="Methylthiotransferase_N_sf"/>
</dbReference>
<dbReference type="SFLD" id="SFLDF00273">
    <property type="entry name" value="(dimethylallyl)adenosine_tRNA"/>
    <property type="match status" value="1"/>
</dbReference>
<evidence type="ECO:0000256" key="5">
    <source>
        <dbReference type="ARBA" id="ARBA00022723"/>
    </source>
</evidence>
<dbReference type="NCBIfam" id="TIGR00089">
    <property type="entry name" value="MiaB/RimO family radical SAM methylthiotransferase"/>
    <property type="match status" value="1"/>
</dbReference>
<protein>
    <submittedName>
        <fullName evidence="13">Uncharacterized protein</fullName>
    </submittedName>
</protein>
<reference evidence="13 14" key="1">
    <citation type="journal article" date="2019" name="Sci. Rep.">
        <title>Nanopore sequencing improves the draft genome of the human pathogenic amoeba Naegleria fowleri.</title>
        <authorList>
            <person name="Liechti N."/>
            <person name="Schurch N."/>
            <person name="Bruggmann R."/>
            <person name="Wittwer M."/>
        </authorList>
    </citation>
    <scope>NUCLEOTIDE SEQUENCE [LARGE SCALE GENOMIC DNA]</scope>
    <source>
        <strain evidence="13 14">ATCC 30894</strain>
    </source>
</reference>
<evidence type="ECO:0000256" key="3">
    <source>
        <dbReference type="ARBA" id="ARBA00022485"/>
    </source>
</evidence>
<dbReference type="OMA" id="CEHFHIP"/>
<feature type="domain" description="MTTase N-terminal" evidence="11">
    <location>
        <begin position="111"/>
        <end position="239"/>
    </location>
</feature>
<evidence type="ECO:0000259" key="10">
    <source>
        <dbReference type="PROSITE" id="PS50926"/>
    </source>
</evidence>
<dbReference type="PROSITE" id="PS50926">
    <property type="entry name" value="TRAM"/>
    <property type="match status" value="1"/>
</dbReference>
<dbReference type="RefSeq" id="XP_044556671.1">
    <property type="nucleotide sequence ID" value="XM_044713633.1"/>
</dbReference>
<evidence type="ECO:0000259" key="11">
    <source>
        <dbReference type="PROSITE" id="PS51449"/>
    </source>
</evidence>
<dbReference type="Gene3D" id="3.80.30.20">
    <property type="entry name" value="tm_1862 like domain"/>
    <property type="match status" value="1"/>
</dbReference>
<dbReference type="InterPro" id="IPR007197">
    <property type="entry name" value="rSAM"/>
</dbReference>
<dbReference type="InterPro" id="IPR020612">
    <property type="entry name" value="Methylthiotransferase_CS"/>
</dbReference>
<dbReference type="GO" id="GO:0051539">
    <property type="term" value="F:4 iron, 4 sulfur cluster binding"/>
    <property type="evidence" value="ECO:0007669"/>
    <property type="project" value="UniProtKB-KW"/>
</dbReference>
<evidence type="ECO:0000256" key="1">
    <source>
        <dbReference type="ARBA" id="ARBA00001966"/>
    </source>
</evidence>
<dbReference type="GO" id="GO:0005739">
    <property type="term" value="C:mitochondrion"/>
    <property type="evidence" value="ECO:0007669"/>
    <property type="project" value="TreeGrafter"/>
</dbReference>
<dbReference type="PROSITE" id="PS51918">
    <property type="entry name" value="RADICAL_SAM"/>
    <property type="match status" value="1"/>
</dbReference>
<keyword evidence="3" id="KW-0004">4Fe-4S</keyword>
<dbReference type="InterPro" id="IPR005839">
    <property type="entry name" value="Methylthiotransferase"/>
</dbReference>
<dbReference type="Pfam" id="PF00919">
    <property type="entry name" value="UPF0004"/>
    <property type="match status" value="1"/>
</dbReference>
<dbReference type="SFLD" id="SFLDG01082">
    <property type="entry name" value="B12-binding_domain_containing"/>
    <property type="match status" value="1"/>
</dbReference>
<dbReference type="AlphaFoldDB" id="A0A6A5BB82"/>
<dbReference type="PANTHER" id="PTHR43020">
    <property type="entry name" value="CDK5 REGULATORY SUBUNIT-ASSOCIATED PROTEIN 1"/>
    <property type="match status" value="1"/>
</dbReference>
<dbReference type="InterPro" id="IPR013848">
    <property type="entry name" value="Methylthiotransferase_N"/>
</dbReference>
<dbReference type="GO" id="GO:0035597">
    <property type="term" value="F:tRNA-2-methylthio-N(6)-dimethylallyladenosine(37) synthase activity"/>
    <property type="evidence" value="ECO:0007669"/>
    <property type="project" value="TreeGrafter"/>
</dbReference>
<comment type="caution">
    <text evidence="13">The sequence shown here is derived from an EMBL/GenBank/DDBJ whole genome shotgun (WGS) entry which is preliminary data.</text>
</comment>
<dbReference type="SFLD" id="SFLDS00029">
    <property type="entry name" value="Radical_SAM"/>
    <property type="match status" value="1"/>
</dbReference>
<dbReference type="InterPro" id="IPR023404">
    <property type="entry name" value="rSAM_horseshoe"/>
</dbReference>
<keyword evidence="4" id="KW-0949">S-adenosyl-L-methionine</keyword>
<dbReference type="SUPFAM" id="SSF102114">
    <property type="entry name" value="Radical SAM enzymes"/>
    <property type="match status" value="1"/>
</dbReference>
<sequence>MKQGFSSMFKRRCNTSSGLNLKSSSLHHHHWNQKKCNLLIKYTSPISSTRRNISRKEEQTTSAEKPWTNGPGLEYFMNKAMNNKLDVTSNNGEQDVLESNSPSFSTTPKQRGVFIETYGCQMNVSDTQIILSIMNKAGYKLVEKEEEADVILLNTCAIRENAENKIWIRLHNLKKKRFMNKQLHNFHPDLYPVSGVQVGVLGCMAERLKTKLIETKMVDVVVGPDQYRELPNLLVKNEESELENRRKPEEGNDVVEGRQAQINVMLSQDETYADIEPIRVGDTGKSAFVSIMRGCDNMCSYCIVPFTRGRERSRDIKSILEEVKQLSKNGVKEVTLLGQNVNSYRDTSPSEFQDKYAHLSEKIIENTDGFKSIYKPKVGGITFTELLYEVSQIDPEMRIRYTSPHPKDYPDNLIELIRETPNICKQIHLPAQSGSSKVLELMRRGYTSESYRKLVDRIKERIPNVALSSDFIAGFCGETEEDHQQTLDLLNYVKYDQAYLFAYSLREKTHAHRNYQDDVPPEVKNQRLNELVQTYKNNLSQQYAKEVGTQQLVLIDSSSKRDPENYWVGRTDNNKRVVIPKWGDYGIGDYVSVTIGNWGGQTLFCDLEKPIERTSLQAFYQRQ</sequence>
<feature type="domain" description="TRAM" evidence="10">
    <location>
        <begin position="544"/>
        <end position="609"/>
    </location>
</feature>
<feature type="region of interest" description="Disordered" evidence="9">
    <location>
        <begin position="49"/>
        <end position="68"/>
    </location>
</feature>
<proteinExistence type="inferred from homology"/>
<dbReference type="GO" id="GO:0046872">
    <property type="term" value="F:metal ion binding"/>
    <property type="evidence" value="ECO:0007669"/>
    <property type="project" value="UniProtKB-KW"/>
</dbReference>
<evidence type="ECO:0000256" key="2">
    <source>
        <dbReference type="ARBA" id="ARBA00009815"/>
    </source>
</evidence>
<dbReference type="InterPro" id="IPR006638">
    <property type="entry name" value="Elp3/MiaA/NifB-like_rSAM"/>
</dbReference>
<evidence type="ECO:0000256" key="9">
    <source>
        <dbReference type="SAM" id="MobiDB-lite"/>
    </source>
</evidence>
<dbReference type="GeneID" id="68116867"/>
<keyword evidence="8" id="KW-0496">Mitochondrion</keyword>
<dbReference type="FunFam" id="3.80.30.20:FF:000003">
    <property type="entry name" value="CDK5 regulatory subunit-associated protein 1"/>
    <property type="match status" value="1"/>
</dbReference>
<feature type="domain" description="Radical SAM core" evidence="12">
    <location>
        <begin position="281"/>
        <end position="542"/>
    </location>
</feature>
<dbReference type="EMBL" id="VFQX01000072">
    <property type="protein sequence ID" value="KAF0971956.1"/>
    <property type="molecule type" value="Genomic_DNA"/>
</dbReference>
<dbReference type="Pfam" id="PF01938">
    <property type="entry name" value="TRAM"/>
    <property type="match status" value="1"/>
</dbReference>
<organism evidence="13 14">
    <name type="scientific">Naegleria fowleri</name>
    <name type="common">Brain eating amoeba</name>
    <dbReference type="NCBI Taxonomy" id="5763"/>
    <lineage>
        <taxon>Eukaryota</taxon>
        <taxon>Discoba</taxon>
        <taxon>Heterolobosea</taxon>
        <taxon>Tetramitia</taxon>
        <taxon>Eutetramitia</taxon>
        <taxon>Vahlkampfiidae</taxon>
        <taxon>Naegleria</taxon>
    </lineage>
</organism>
<keyword evidence="7" id="KW-0411">Iron-sulfur</keyword>
<dbReference type="PANTHER" id="PTHR43020:SF2">
    <property type="entry name" value="MITOCHONDRIAL TRNA METHYLTHIOTRANSFERASE CDK5RAP1"/>
    <property type="match status" value="1"/>
</dbReference>
<evidence type="ECO:0000256" key="6">
    <source>
        <dbReference type="ARBA" id="ARBA00023004"/>
    </source>
</evidence>
<dbReference type="InterPro" id="IPR002792">
    <property type="entry name" value="TRAM_dom"/>
</dbReference>
<dbReference type="OrthoDB" id="190098at2759"/>
<dbReference type="SFLD" id="SFLDF00413">
    <property type="entry name" value="CDK5RAP1"/>
    <property type="match status" value="1"/>
</dbReference>
<dbReference type="NCBIfam" id="TIGR01574">
    <property type="entry name" value="miaB-methiolase"/>
    <property type="match status" value="1"/>
</dbReference>
<dbReference type="VEuPathDB" id="AmoebaDB:NfTy_087130"/>
<name>A0A6A5BB82_NAEFO</name>
<dbReference type="VEuPathDB" id="AmoebaDB:NF0050960"/>
<dbReference type="VEuPathDB" id="AmoebaDB:FDP41_009652"/>
<dbReference type="SFLD" id="SFLDG01061">
    <property type="entry name" value="methylthiotransferase"/>
    <property type="match status" value="1"/>
</dbReference>
<comment type="similarity">
    <text evidence="2">Belongs to the methylthiotransferase family. MiaB subfamily.</text>
</comment>